<dbReference type="InterPro" id="IPR052030">
    <property type="entry name" value="Peptidase_M20/M20A_hydrolases"/>
</dbReference>
<dbReference type="EMBL" id="FQZY01000083">
    <property type="protein sequence ID" value="SHK76093.1"/>
    <property type="molecule type" value="Genomic_DNA"/>
</dbReference>
<dbReference type="SUPFAM" id="SSF55031">
    <property type="entry name" value="Bacterial exopeptidase dimerisation domain"/>
    <property type="match status" value="1"/>
</dbReference>
<dbReference type="InterPro" id="IPR017439">
    <property type="entry name" value="Amidohydrolase"/>
</dbReference>
<dbReference type="PANTHER" id="PTHR30575">
    <property type="entry name" value="PEPTIDASE M20"/>
    <property type="match status" value="1"/>
</dbReference>
<dbReference type="PIRSF" id="PIRSF037226">
    <property type="entry name" value="Amidohydrolase_ACY1L2_prd"/>
    <property type="match status" value="1"/>
</dbReference>
<evidence type="ECO:0000313" key="4">
    <source>
        <dbReference type="Proteomes" id="UP000184301"/>
    </source>
</evidence>
<dbReference type="Proteomes" id="UP000184301">
    <property type="component" value="Unassembled WGS sequence"/>
</dbReference>
<dbReference type="Gene3D" id="3.30.70.360">
    <property type="match status" value="1"/>
</dbReference>
<dbReference type="Pfam" id="PF01546">
    <property type="entry name" value="Peptidase_M20"/>
    <property type="match status" value="1"/>
</dbReference>
<sequence length="403" mass="44469">MPTAFIAEYGSGYPVIGLLGEYDALPGLSQKVCAEKNPVEEGGNGHGCEHNLIGTGLVGTAVALQETMRREKLAGTIRYYGCPAEEQLIGKPMMAKEGVFDDLDIALSWHPEKLNQVIQYSSLAVKSVKFRFKGISAHAAMAPQLGRSALDAVEIMNVGANYLREHVVDTARIHYVITNGGKVPNAVPDDAEVWYMIRDQKQSMVEEITERLYKIAEGAALITETSVSHKILSSCYEMIINPEVSELIYKNMEEVGAPEFDDEDREFARQFTDQMSEEARKEVMDSYFAPKEVRDNLPLHDKIYKPDDWGKVMPGTFDHGDVSNIVPFGYMFIAGLPVGMPGHTWQVTACAGADMGIKAMMCAAKIMAGTVYDLLQDNTLVERAKASFEKEMNGRKYVSGLGD</sequence>
<dbReference type="InterPro" id="IPR011650">
    <property type="entry name" value="Peptidase_M20_dimer"/>
</dbReference>
<comment type="similarity">
    <text evidence="1">Belongs to the peptidase M20A family.</text>
</comment>
<proteinExistence type="inferred from homology"/>
<gene>
    <name evidence="3" type="ORF">SAMN02745243_03674</name>
</gene>
<dbReference type="GO" id="GO:0046657">
    <property type="term" value="P:folic acid catabolic process"/>
    <property type="evidence" value="ECO:0007669"/>
    <property type="project" value="TreeGrafter"/>
</dbReference>
<evidence type="ECO:0000313" key="3">
    <source>
        <dbReference type="EMBL" id="SHK76093.1"/>
    </source>
</evidence>
<keyword evidence="4" id="KW-1185">Reference proteome</keyword>
<name>A0A1M6V3R4_9FIRM</name>
<dbReference type="InterPro" id="IPR017144">
    <property type="entry name" value="Xaa-Arg_dipeptidase"/>
</dbReference>
<dbReference type="InterPro" id="IPR036264">
    <property type="entry name" value="Bact_exopeptidase_dim_dom"/>
</dbReference>
<dbReference type="Gene3D" id="3.40.630.10">
    <property type="entry name" value="Zn peptidases"/>
    <property type="match status" value="1"/>
</dbReference>
<protein>
    <recommendedName>
        <fullName evidence="1">Peptidase M20 domain-containing protein 2</fullName>
    </recommendedName>
</protein>
<dbReference type="Pfam" id="PF07687">
    <property type="entry name" value="M20_dimer"/>
    <property type="match status" value="1"/>
</dbReference>
<dbReference type="GO" id="GO:0005737">
    <property type="term" value="C:cytoplasm"/>
    <property type="evidence" value="ECO:0007669"/>
    <property type="project" value="TreeGrafter"/>
</dbReference>
<dbReference type="GO" id="GO:0016805">
    <property type="term" value="F:dipeptidase activity"/>
    <property type="evidence" value="ECO:0007669"/>
    <property type="project" value="InterPro"/>
</dbReference>
<dbReference type="GO" id="GO:0071713">
    <property type="term" value="F:para-aminobenzoyl-glutamate hydrolase activity"/>
    <property type="evidence" value="ECO:0007669"/>
    <property type="project" value="TreeGrafter"/>
</dbReference>
<dbReference type="AlphaFoldDB" id="A0A1M6V3R4"/>
<reference evidence="3 4" key="1">
    <citation type="submission" date="2016-11" db="EMBL/GenBank/DDBJ databases">
        <authorList>
            <person name="Jaros S."/>
            <person name="Januszkiewicz K."/>
            <person name="Wedrychowicz H."/>
        </authorList>
    </citation>
    <scope>NUCLEOTIDE SEQUENCE [LARGE SCALE GENOMIC DNA]</scope>
    <source>
        <strain evidence="3 4">DSM 15480</strain>
    </source>
</reference>
<evidence type="ECO:0000259" key="2">
    <source>
        <dbReference type="Pfam" id="PF07687"/>
    </source>
</evidence>
<feature type="domain" description="Peptidase M20 dimerisation" evidence="2">
    <location>
        <begin position="126"/>
        <end position="219"/>
    </location>
</feature>
<dbReference type="PANTHER" id="PTHR30575:SF0">
    <property type="entry name" value="XAA-ARG DIPEPTIDASE"/>
    <property type="match status" value="1"/>
</dbReference>
<dbReference type="NCBIfam" id="TIGR01891">
    <property type="entry name" value="amidohydrolases"/>
    <property type="match status" value="1"/>
</dbReference>
<accession>A0A1M6V3R4</accession>
<evidence type="ECO:0000256" key="1">
    <source>
        <dbReference type="PIRNR" id="PIRNR037226"/>
    </source>
</evidence>
<dbReference type="FunFam" id="3.30.70.360:FF:000004">
    <property type="entry name" value="Peptidase M20 domain-containing protein 2"/>
    <property type="match status" value="1"/>
</dbReference>
<dbReference type="InterPro" id="IPR002933">
    <property type="entry name" value="Peptidase_M20"/>
</dbReference>
<organism evidence="3 4">
    <name type="scientific">Hespellia stercorisuis DSM 15480</name>
    <dbReference type="NCBI Taxonomy" id="1121950"/>
    <lineage>
        <taxon>Bacteria</taxon>
        <taxon>Bacillati</taxon>
        <taxon>Bacillota</taxon>
        <taxon>Clostridia</taxon>
        <taxon>Lachnospirales</taxon>
        <taxon>Lachnospiraceae</taxon>
        <taxon>Hespellia</taxon>
    </lineage>
</organism>
<dbReference type="SUPFAM" id="SSF53187">
    <property type="entry name" value="Zn-dependent exopeptidases"/>
    <property type="match status" value="1"/>
</dbReference>